<dbReference type="Proteomes" id="UP001186944">
    <property type="component" value="Unassembled WGS sequence"/>
</dbReference>
<dbReference type="CDD" id="cd04301">
    <property type="entry name" value="NAT_SF"/>
    <property type="match status" value="1"/>
</dbReference>
<evidence type="ECO:0000256" key="3">
    <source>
        <dbReference type="ARBA" id="ARBA00023315"/>
    </source>
</evidence>
<evidence type="ECO:0000259" key="4">
    <source>
        <dbReference type="PROSITE" id="PS51186"/>
    </source>
</evidence>
<dbReference type="SUPFAM" id="SSF55729">
    <property type="entry name" value="Acyl-CoA N-acyltransferases (Nat)"/>
    <property type="match status" value="1"/>
</dbReference>
<protein>
    <recommendedName>
        <fullName evidence="4">N-acetyltransferase domain-containing protein</fullName>
    </recommendedName>
</protein>
<dbReference type="InterPro" id="IPR016181">
    <property type="entry name" value="Acyl_CoA_acyltransferase"/>
</dbReference>
<dbReference type="InterPro" id="IPR000182">
    <property type="entry name" value="GNAT_dom"/>
</dbReference>
<dbReference type="InterPro" id="IPR051016">
    <property type="entry name" value="Diverse_Substrate_AcTransf"/>
</dbReference>
<sequence>MFHERENINRINKLSSSGKLIGYALFYNTYSTWGGCSVYLEDLYVTPEWRSKGVGTKLWATVAKVAVERNCCRMDWAVMEWNKLAINFYQKHGAYNVTIADNFHMFRLTKENLEQLALLSNSSI</sequence>
<reference evidence="5" key="1">
    <citation type="submission" date="2019-08" db="EMBL/GenBank/DDBJ databases">
        <title>The improved chromosome-level genome for the pearl oyster Pinctada fucata martensii using PacBio sequencing and Hi-C.</title>
        <authorList>
            <person name="Zheng Z."/>
        </authorList>
    </citation>
    <scope>NUCLEOTIDE SEQUENCE</scope>
    <source>
        <strain evidence="5">ZZ-2019</strain>
        <tissue evidence="5">Adductor muscle</tissue>
    </source>
</reference>
<evidence type="ECO:0000256" key="2">
    <source>
        <dbReference type="ARBA" id="ARBA00022679"/>
    </source>
</evidence>
<gene>
    <name evidence="5" type="ORF">FSP39_023414</name>
</gene>
<dbReference type="PANTHER" id="PTHR10545">
    <property type="entry name" value="DIAMINE N-ACETYLTRANSFERASE"/>
    <property type="match status" value="1"/>
</dbReference>
<dbReference type="Pfam" id="PF00583">
    <property type="entry name" value="Acetyltransf_1"/>
    <property type="match status" value="1"/>
</dbReference>
<comment type="caution">
    <text evidence="5">The sequence shown here is derived from an EMBL/GenBank/DDBJ whole genome shotgun (WGS) entry which is preliminary data.</text>
</comment>
<proteinExistence type="inferred from homology"/>
<dbReference type="Gene3D" id="3.40.630.30">
    <property type="match status" value="1"/>
</dbReference>
<keyword evidence="2" id="KW-0808">Transferase</keyword>
<dbReference type="FunFam" id="3.40.630.30:FF:000064">
    <property type="entry name" value="GNAT family acetyltransferase"/>
    <property type="match status" value="1"/>
</dbReference>
<accession>A0AA88Y242</accession>
<keyword evidence="6" id="KW-1185">Reference proteome</keyword>
<keyword evidence="3" id="KW-0012">Acyltransferase</keyword>
<feature type="domain" description="N-acetyltransferase" evidence="4">
    <location>
        <begin position="1"/>
        <end position="113"/>
    </location>
</feature>
<name>A0AA88Y242_PINIB</name>
<dbReference type="PROSITE" id="PS51186">
    <property type="entry name" value="GNAT"/>
    <property type="match status" value="1"/>
</dbReference>
<evidence type="ECO:0000313" key="5">
    <source>
        <dbReference type="EMBL" id="KAK3096118.1"/>
    </source>
</evidence>
<evidence type="ECO:0000256" key="1">
    <source>
        <dbReference type="ARBA" id="ARBA00008694"/>
    </source>
</evidence>
<dbReference type="EMBL" id="VSWD01000008">
    <property type="protein sequence ID" value="KAK3096118.1"/>
    <property type="molecule type" value="Genomic_DNA"/>
</dbReference>
<dbReference type="AlphaFoldDB" id="A0AA88Y242"/>
<organism evidence="5 6">
    <name type="scientific">Pinctada imbricata</name>
    <name type="common">Atlantic pearl-oyster</name>
    <name type="synonym">Pinctada martensii</name>
    <dbReference type="NCBI Taxonomy" id="66713"/>
    <lineage>
        <taxon>Eukaryota</taxon>
        <taxon>Metazoa</taxon>
        <taxon>Spiralia</taxon>
        <taxon>Lophotrochozoa</taxon>
        <taxon>Mollusca</taxon>
        <taxon>Bivalvia</taxon>
        <taxon>Autobranchia</taxon>
        <taxon>Pteriomorphia</taxon>
        <taxon>Pterioida</taxon>
        <taxon>Pterioidea</taxon>
        <taxon>Pteriidae</taxon>
        <taxon>Pinctada</taxon>
    </lineage>
</organism>
<evidence type="ECO:0000313" key="6">
    <source>
        <dbReference type="Proteomes" id="UP001186944"/>
    </source>
</evidence>
<dbReference type="GO" id="GO:0008080">
    <property type="term" value="F:N-acetyltransferase activity"/>
    <property type="evidence" value="ECO:0007669"/>
    <property type="project" value="UniProtKB-ARBA"/>
</dbReference>
<comment type="similarity">
    <text evidence="1">Belongs to the acetyltransferase family.</text>
</comment>
<dbReference type="PANTHER" id="PTHR10545:SF29">
    <property type="entry name" value="GH14572P-RELATED"/>
    <property type="match status" value="1"/>
</dbReference>